<gene>
    <name evidence="2" type="ORF">NSCI0253_LOCUS7528</name>
</gene>
<sequence length="126" mass="14462">MYCHVKVASVRKLGAQMPLAPQTAPTDSKTTIDKLEDRTEVRSRKDGTSRRRTLLATPDRIHAPWIMRIASLPQFNKRCIFSRTVNSQNRPDSRNVLACPVQLALPRLIALRWERPRTLPQFLLCT</sequence>
<dbReference type="AlphaFoldDB" id="A0A7S0ZV84"/>
<feature type="compositionally biased region" description="Basic and acidic residues" evidence="1">
    <location>
        <begin position="30"/>
        <end position="49"/>
    </location>
</feature>
<reference evidence="2" key="1">
    <citation type="submission" date="2021-01" db="EMBL/GenBank/DDBJ databases">
        <authorList>
            <person name="Corre E."/>
            <person name="Pelletier E."/>
            <person name="Niang G."/>
            <person name="Scheremetjew M."/>
            <person name="Finn R."/>
            <person name="Kale V."/>
            <person name="Holt S."/>
            <person name="Cochrane G."/>
            <person name="Meng A."/>
            <person name="Brown T."/>
            <person name="Cohen L."/>
        </authorList>
    </citation>
    <scope>NUCLEOTIDE SEQUENCE</scope>
</reference>
<evidence type="ECO:0000256" key="1">
    <source>
        <dbReference type="SAM" id="MobiDB-lite"/>
    </source>
</evidence>
<accession>A0A7S0ZV84</accession>
<protein>
    <submittedName>
        <fullName evidence="2">Uncharacterized protein</fullName>
    </submittedName>
</protein>
<proteinExistence type="predicted"/>
<name>A0A7S0ZV84_NOCSC</name>
<feature type="region of interest" description="Disordered" evidence="1">
    <location>
        <begin position="18"/>
        <end position="50"/>
    </location>
</feature>
<evidence type="ECO:0000313" key="2">
    <source>
        <dbReference type="EMBL" id="CAD8833180.1"/>
    </source>
</evidence>
<organism evidence="2">
    <name type="scientific">Noctiluca scintillans</name>
    <name type="common">Sea sparkle</name>
    <name type="synonym">Red tide dinoflagellate</name>
    <dbReference type="NCBI Taxonomy" id="2966"/>
    <lineage>
        <taxon>Eukaryota</taxon>
        <taxon>Sar</taxon>
        <taxon>Alveolata</taxon>
        <taxon>Dinophyceae</taxon>
        <taxon>Noctilucales</taxon>
        <taxon>Noctilucaceae</taxon>
        <taxon>Noctiluca</taxon>
    </lineage>
</organism>
<dbReference type="EMBL" id="HBFQ01010769">
    <property type="protein sequence ID" value="CAD8833180.1"/>
    <property type="molecule type" value="Transcribed_RNA"/>
</dbReference>